<evidence type="ECO:0000313" key="2">
    <source>
        <dbReference type="EnsemblMetazoa" id="G7880.6:cds"/>
    </source>
</evidence>
<dbReference type="EnsemblMetazoa" id="G7880.7">
    <property type="protein sequence ID" value="G7880.7:cds"/>
    <property type="gene ID" value="G7880"/>
</dbReference>
<proteinExistence type="predicted"/>
<organism evidence="2 3">
    <name type="scientific">Magallana gigas</name>
    <name type="common">Pacific oyster</name>
    <name type="synonym">Crassostrea gigas</name>
    <dbReference type="NCBI Taxonomy" id="29159"/>
    <lineage>
        <taxon>Eukaryota</taxon>
        <taxon>Metazoa</taxon>
        <taxon>Spiralia</taxon>
        <taxon>Lophotrochozoa</taxon>
        <taxon>Mollusca</taxon>
        <taxon>Bivalvia</taxon>
        <taxon>Autobranchia</taxon>
        <taxon>Pteriomorphia</taxon>
        <taxon>Ostreida</taxon>
        <taxon>Ostreoidea</taxon>
        <taxon>Ostreidae</taxon>
        <taxon>Magallana</taxon>
    </lineage>
</organism>
<feature type="chain" id="PRO_5042432277" description="Secreted protein" evidence="1">
    <location>
        <begin position="23"/>
        <end position="124"/>
    </location>
</feature>
<evidence type="ECO:0008006" key="4">
    <source>
        <dbReference type="Google" id="ProtNLM"/>
    </source>
</evidence>
<dbReference type="OrthoDB" id="6082181at2759"/>
<accession>A0A8W8NX72</accession>
<dbReference type="OMA" id="TAIPRDC"/>
<evidence type="ECO:0000313" key="3">
    <source>
        <dbReference type="Proteomes" id="UP000005408"/>
    </source>
</evidence>
<reference evidence="2" key="1">
    <citation type="submission" date="2022-08" db="UniProtKB">
        <authorList>
            <consortium name="EnsemblMetazoa"/>
        </authorList>
    </citation>
    <scope>IDENTIFICATION</scope>
    <source>
        <strain evidence="2">05x7-T-G4-1.051#20</strain>
    </source>
</reference>
<dbReference type="EnsemblMetazoa" id="G7880.6">
    <property type="protein sequence ID" value="G7880.6:cds"/>
    <property type="gene ID" value="G7880"/>
</dbReference>
<name>A0A8W8NX72_MAGGI</name>
<dbReference type="Proteomes" id="UP000005408">
    <property type="component" value="Unassembled WGS sequence"/>
</dbReference>
<sequence>MVSNIFVGFMIVLGTQIIGSIGDDHAIATSACIGLSSTRRYTTAIPRDCHGGKSCKDICSSVKTMDETNGGYGAPKCFNALHIYPGNRGPKNTANTKWINTWIYGGNDGCTKTHCGPNFCCCLL</sequence>
<keyword evidence="3" id="KW-1185">Reference proteome</keyword>
<dbReference type="AlphaFoldDB" id="A0A8W8NX72"/>
<evidence type="ECO:0000256" key="1">
    <source>
        <dbReference type="SAM" id="SignalP"/>
    </source>
</evidence>
<protein>
    <recommendedName>
        <fullName evidence="4">Secreted protein</fullName>
    </recommendedName>
</protein>
<feature type="signal peptide" evidence="1">
    <location>
        <begin position="1"/>
        <end position="22"/>
    </location>
</feature>
<keyword evidence="1" id="KW-0732">Signal</keyword>